<sequence>MLAAAHLRNSRKGIQKKDALEQCMWDMIRRRIGPLTKSSAHRITPEQLRAEWNIVVQKLDLDTGRPDHGETFIQPIPIHQIDSWIKEFRPLEYPSRGPYDYDLFDIYDRLEDAGEGKEISRGIFRMVNNYIIRSHLFRGGSILWNKTNWRKCLPTTDRLSFRSEKHNWFVSTVIYQCNPALGNRYISTTLPHLSCFLHDDEMLQDDGSLSHAELNTIMILALQQASDCTYSHATVIPIVVFSCAGRHLRIVQACIDFKHYHFDIRCSEILNFNEGGIRGTDENLRRFYTLLGWVLGEPVGNVEKSQ</sequence>
<accession>A0A2H4SRJ6</accession>
<name>A0A2H4SRJ6_CORMI</name>
<evidence type="ECO:0000313" key="2">
    <source>
        <dbReference type="Proteomes" id="UP000323067"/>
    </source>
</evidence>
<evidence type="ECO:0000313" key="1">
    <source>
        <dbReference type="EMBL" id="ATY65725.1"/>
    </source>
</evidence>
<dbReference type="VEuPathDB" id="FungiDB:A9K55_001280"/>
<protein>
    <submittedName>
        <fullName evidence="1">NAD binding Rossmann fold</fullName>
    </submittedName>
</protein>
<reference evidence="1 2" key="1">
    <citation type="journal article" date="2017" name="BMC Genomics">
        <title>Chromosome level assembly and secondary metabolite potential of the parasitic fungus Cordyceps militaris.</title>
        <authorList>
            <person name="Kramer G.J."/>
            <person name="Nodwell J.R."/>
        </authorList>
    </citation>
    <scope>NUCLEOTIDE SEQUENCE [LARGE SCALE GENOMIC DNA]</scope>
    <source>
        <strain evidence="1 2">ATCC 34164</strain>
    </source>
</reference>
<feature type="non-terminal residue" evidence="1">
    <location>
        <position position="306"/>
    </location>
</feature>
<gene>
    <name evidence="1" type="ORF">A9K55_001280</name>
</gene>
<dbReference type="OrthoDB" id="4870109at2759"/>
<dbReference type="VEuPathDB" id="FungiDB:CCM_03106"/>
<organism evidence="1 2">
    <name type="scientific">Cordyceps militaris</name>
    <name type="common">Caterpillar fungus</name>
    <name type="synonym">Clavaria militaris</name>
    <dbReference type="NCBI Taxonomy" id="73501"/>
    <lineage>
        <taxon>Eukaryota</taxon>
        <taxon>Fungi</taxon>
        <taxon>Dikarya</taxon>
        <taxon>Ascomycota</taxon>
        <taxon>Pezizomycotina</taxon>
        <taxon>Sordariomycetes</taxon>
        <taxon>Hypocreomycetidae</taxon>
        <taxon>Hypocreales</taxon>
        <taxon>Cordycipitaceae</taxon>
        <taxon>Cordyceps</taxon>
    </lineage>
</organism>
<proteinExistence type="predicted"/>
<dbReference type="AlphaFoldDB" id="A0A2H4SRJ6"/>
<dbReference type="Proteomes" id="UP000323067">
    <property type="component" value="Chromosome iii"/>
</dbReference>
<dbReference type="EMBL" id="CP023326">
    <property type="protein sequence ID" value="ATY65725.1"/>
    <property type="molecule type" value="Genomic_DNA"/>
</dbReference>